<accession>V9R8A1</accession>
<evidence type="ECO:0000313" key="7">
    <source>
        <dbReference type="Proteomes" id="UP000018689"/>
    </source>
</evidence>
<reference evidence="6 7" key="1">
    <citation type="journal article" date="2014" name="Genome Announc.">
        <title>Complete Genome Sequence of Ehrlichia muris Strain AS145T, a Model Monocytotropic Ehrlichia Strain.</title>
        <authorList>
            <person name="Thirumalapura N.R."/>
            <person name="Qin X."/>
            <person name="Kuriakose J.A."/>
            <person name="Walker D.H."/>
        </authorList>
    </citation>
    <scope>NUCLEOTIDE SEQUENCE [LARGE SCALE GENOMIC DNA]</scope>
    <source>
        <strain evidence="7">AS154</strain>
    </source>
</reference>
<keyword evidence="3" id="KW-0813">Transport</keyword>
<dbReference type="GO" id="GO:0006829">
    <property type="term" value="P:zinc ion transport"/>
    <property type="evidence" value="ECO:0007669"/>
    <property type="project" value="UniProtKB-KW"/>
</dbReference>
<keyword evidence="4" id="KW-0732">Signal</keyword>
<evidence type="ECO:0000313" key="6">
    <source>
        <dbReference type="EMBL" id="AHC39069.1"/>
    </source>
</evidence>
<evidence type="ECO:0000256" key="3">
    <source>
        <dbReference type="ARBA" id="ARBA00022448"/>
    </source>
</evidence>
<dbReference type="Gene3D" id="3.40.50.1980">
    <property type="entry name" value="Nitrogenase molybdenum iron protein domain"/>
    <property type="match status" value="2"/>
</dbReference>
<dbReference type="InterPro" id="IPR050492">
    <property type="entry name" value="Bact_metal-bind_prot9"/>
</dbReference>
<dbReference type="EMBL" id="CP006917">
    <property type="protein sequence ID" value="AHC39069.1"/>
    <property type="molecule type" value="Genomic_DNA"/>
</dbReference>
<dbReference type="OrthoDB" id="7346865at2"/>
<keyword evidence="5" id="KW-0862">Zinc</keyword>
<dbReference type="GO" id="GO:0046872">
    <property type="term" value="F:metal ion binding"/>
    <property type="evidence" value="ECO:0007669"/>
    <property type="project" value="InterPro"/>
</dbReference>
<keyword evidence="5" id="KW-0864">Zinc transport</keyword>
<dbReference type="AlphaFoldDB" id="V9R8A1"/>
<dbReference type="RefSeq" id="WP_024071879.1">
    <property type="nucleotide sequence ID" value="NC_023063.1"/>
</dbReference>
<gene>
    <name evidence="6" type="ORF">EMUR_01260</name>
</gene>
<comment type="similarity">
    <text evidence="1">Belongs to the bacterial solute-binding protein 9 family.</text>
</comment>
<protein>
    <recommendedName>
        <fullName evidence="2">High-affinity zinc uptake system protein ZnuA</fullName>
    </recommendedName>
</protein>
<dbReference type="HOGENOM" id="CLU_074098_0_0_5"/>
<evidence type="ECO:0000256" key="4">
    <source>
        <dbReference type="ARBA" id="ARBA00022729"/>
    </source>
</evidence>
<evidence type="ECO:0000256" key="5">
    <source>
        <dbReference type="ARBA" id="ARBA00022906"/>
    </source>
</evidence>
<dbReference type="STRING" id="1423892.EMUR_01260"/>
<dbReference type="PANTHER" id="PTHR42953">
    <property type="entry name" value="HIGH-AFFINITY ZINC UPTAKE SYSTEM PROTEIN ZNUA-RELATED"/>
    <property type="match status" value="1"/>
</dbReference>
<dbReference type="Proteomes" id="UP000018689">
    <property type="component" value="Chromosome"/>
</dbReference>
<dbReference type="InterPro" id="IPR006127">
    <property type="entry name" value="ZnuA-like"/>
</dbReference>
<dbReference type="PATRIC" id="fig|1423892.3.peg.257"/>
<dbReference type="PANTHER" id="PTHR42953:SF3">
    <property type="entry name" value="HIGH-AFFINITY ZINC UPTAKE SYSTEM PROTEIN ZNUA"/>
    <property type="match status" value="1"/>
</dbReference>
<keyword evidence="7" id="KW-1185">Reference proteome</keyword>
<dbReference type="SUPFAM" id="SSF53807">
    <property type="entry name" value="Helical backbone' metal receptor"/>
    <property type="match status" value="1"/>
</dbReference>
<sequence>MKHKVFLSLFYILLLHPTIGYSVPRIIATINPIYSLVNAVTNGITKPVLLINEPVSIHDYTLKPSDKRKLKDSNIIFYVDDHLETFINKIQNKTLVKLSEVVELLPSRYDSNFSYKIHTTQNDLHIWLSPENAKNIVNKIRNVLCQADPENATKYTDNANSTLVQITKQTEKIKNMLNFVKTKPYIVTHDAYQYFEKYFGLNFIAALSSSHDTNISVKRLMHIKKIINQHKIKCIFSESSNDKIKNLFLKYQVKFQILDPIGSTLTKDNAYFDIMQNIADNFLHCLSQE</sequence>
<evidence type="ECO:0000256" key="1">
    <source>
        <dbReference type="ARBA" id="ARBA00011028"/>
    </source>
</evidence>
<evidence type="ECO:0000256" key="2">
    <source>
        <dbReference type="ARBA" id="ARBA00015915"/>
    </source>
</evidence>
<keyword evidence="5" id="KW-0406">Ion transport</keyword>
<proteinExistence type="inferred from homology"/>
<dbReference type="Pfam" id="PF01297">
    <property type="entry name" value="ZnuA"/>
    <property type="match status" value="1"/>
</dbReference>
<dbReference type="KEGG" id="emr:EMUR_01260"/>
<name>V9R8A1_9RICK</name>
<organism evidence="6 7">
    <name type="scientific">Ehrlichia muris AS145</name>
    <dbReference type="NCBI Taxonomy" id="1423892"/>
    <lineage>
        <taxon>Bacteria</taxon>
        <taxon>Pseudomonadati</taxon>
        <taxon>Pseudomonadota</taxon>
        <taxon>Alphaproteobacteria</taxon>
        <taxon>Rickettsiales</taxon>
        <taxon>Anaplasmataceae</taxon>
        <taxon>Ehrlichia</taxon>
    </lineage>
</organism>